<dbReference type="SMART" id="SM00389">
    <property type="entry name" value="HOX"/>
    <property type="match status" value="1"/>
</dbReference>
<dbReference type="InterPro" id="IPR051000">
    <property type="entry name" value="Homeobox_DNA-bind_prot"/>
</dbReference>
<accession>E1VRC2</accession>
<dbReference type="GO" id="GO:0000981">
    <property type="term" value="F:DNA-binding transcription factor activity, RNA polymerase II-specific"/>
    <property type="evidence" value="ECO:0007669"/>
    <property type="project" value="InterPro"/>
</dbReference>
<proteinExistence type="predicted"/>
<dbReference type="PANTHER" id="PTHR24324">
    <property type="entry name" value="HOMEOBOX PROTEIN HHEX"/>
    <property type="match status" value="1"/>
</dbReference>
<dbReference type="EMBL" id="FQ032660">
    <property type="protein sequence ID" value="CBL59356.1"/>
    <property type="molecule type" value="Genomic_DNA"/>
</dbReference>
<dbReference type="Pfam" id="PF00046">
    <property type="entry name" value="Homeodomain"/>
    <property type="match status" value="1"/>
</dbReference>
<protein>
    <submittedName>
        <fullName evidence="8">HoxD14</fullName>
    </submittedName>
</protein>
<dbReference type="InterPro" id="IPR001356">
    <property type="entry name" value="HD"/>
</dbReference>
<evidence type="ECO:0000313" key="8">
    <source>
        <dbReference type="EMBL" id="CBL59356.1"/>
    </source>
</evidence>
<dbReference type="InterPro" id="IPR009057">
    <property type="entry name" value="Homeodomain-like_sf"/>
</dbReference>
<evidence type="ECO:0000256" key="2">
    <source>
        <dbReference type="ARBA" id="ARBA00023125"/>
    </source>
</evidence>
<dbReference type="PROSITE" id="PS00027">
    <property type="entry name" value="HOMEOBOX_1"/>
    <property type="match status" value="1"/>
</dbReference>
<reference evidence="8" key="2">
    <citation type="submission" date="2010-04" db="EMBL/GenBank/DDBJ databases">
        <authorList>
            <person name="Genoscope - CEA"/>
        </authorList>
    </citation>
    <scope>NUCLEOTIDE SEQUENCE</scope>
</reference>
<sequence>MDATSLQYKLTLETSSDETGIRQDEVRPTEMVPVLISPNFGMSSAMAPSPLKPLSSGKCHGFYSEDISTCGSLGSAARETVAMSPAVGQYPTNQFGNDSHISSFTSYRHNLCTRSEYPTNCPIYQHCPLEYPRAVPAQTQTDPSNQRMPAFSHSQYCEAPFTGAALNTAMAGVTRHLALGFASQWSTSQNPIHRQRKKRIPYSKQQITELEMAFENNRFLTPEVRLNISFKLGLTERQVKIWFQNQRQKEKKLLRVQQSVKAGYSGL</sequence>
<evidence type="ECO:0000256" key="6">
    <source>
        <dbReference type="RuleBase" id="RU000682"/>
    </source>
</evidence>
<feature type="domain" description="Homeobox" evidence="7">
    <location>
        <begin position="193"/>
        <end position="253"/>
    </location>
</feature>
<evidence type="ECO:0000256" key="3">
    <source>
        <dbReference type="ARBA" id="ARBA00023155"/>
    </source>
</evidence>
<feature type="DNA-binding region" description="Homeobox" evidence="5">
    <location>
        <begin position="195"/>
        <end position="254"/>
    </location>
</feature>
<organism evidence="8">
    <name type="scientific">Scyliorhinus canicula</name>
    <name type="common">Small-spotted catshark</name>
    <name type="synonym">Squalus canicula</name>
    <dbReference type="NCBI Taxonomy" id="7830"/>
    <lineage>
        <taxon>Eukaryota</taxon>
        <taxon>Metazoa</taxon>
        <taxon>Chordata</taxon>
        <taxon>Craniata</taxon>
        <taxon>Vertebrata</taxon>
        <taxon>Chondrichthyes</taxon>
        <taxon>Elasmobranchii</taxon>
        <taxon>Galeomorphii</taxon>
        <taxon>Galeoidea</taxon>
        <taxon>Carcharhiniformes</taxon>
        <taxon>Scyliorhinidae</taxon>
        <taxon>Scyliorhinus</taxon>
    </lineage>
</organism>
<dbReference type="InterPro" id="IPR017970">
    <property type="entry name" value="Homeobox_CS"/>
</dbReference>
<evidence type="ECO:0000256" key="1">
    <source>
        <dbReference type="ARBA" id="ARBA00004123"/>
    </source>
</evidence>
<dbReference type="GO" id="GO:0000978">
    <property type="term" value="F:RNA polymerase II cis-regulatory region sequence-specific DNA binding"/>
    <property type="evidence" value="ECO:0007669"/>
    <property type="project" value="TreeGrafter"/>
</dbReference>
<dbReference type="Gene3D" id="1.10.10.60">
    <property type="entry name" value="Homeodomain-like"/>
    <property type="match status" value="1"/>
</dbReference>
<dbReference type="AlphaFoldDB" id="E1VRC2"/>
<evidence type="ECO:0000256" key="4">
    <source>
        <dbReference type="ARBA" id="ARBA00023242"/>
    </source>
</evidence>
<dbReference type="PROSITE" id="PS50071">
    <property type="entry name" value="HOMEOBOX_2"/>
    <property type="match status" value="1"/>
</dbReference>
<comment type="subcellular location">
    <subcellularLocation>
        <location evidence="1 5 6">Nucleus</location>
    </subcellularLocation>
</comment>
<keyword evidence="4 5" id="KW-0539">Nucleus</keyword>
<keyword evidence="2 5" id="KW-0238">DNA-binding</keyword>
<dbReference type="PANTHER" id="PTHR24324:SF5">
    <property type="entry name" value="HEMATOPOIETICALLY-EXPRESSED HOMEOBOX PROTEIN HHEX"/>
    <property type="match status" value="1"/>
</dbReference>
<reference evidence="8" key="1">
    <citation type="journal article" date="2010" name="Mol. Biol. Evol.">
        <title>Evolution of Hox gene clusters in gnathostomes: insights from a survey of a shark (Scyliorhinus canicula) transcriptome.</title>
        <authorList>
            <person name="Oulion S."/>
            <person name="Debiais-Thibaud M."/>
            <person name="Aubenton-Carafa Y.D."/>
            <person name="Thermes C."/>
            <person name="Da Silva C."/>
            <person name="Bernard-Samain S."/>
            <person name="Gavory F."/>
            <person name="Wincker P."/>
            <person name="Mazan S."/>
            <person name="Casane D."/>
        </authorList>
    </citation>
    <scope>NUCLEOTIDE SEQUENCE</scope>
</reference>
<keyword evidence="3 5" id="KW-0371">Homeobox</keyword>
<name>E1VRC2_SCYCA</name>
<dbReference type="GO" id="GO:0005634">
    <property type="term" value="C:nucleus"/>
    <property type="evidence" value="ECO:0007669"/>
    <property type="project" value="UniProtKB-SubCell"/>
</dbReference>
<dbReference type="SUPFAM" id="SSF46689">
    <property type="entry name" value="Homeodomain-like"/>
    <property type="match status" value="1"/>
</dbReference>
<evidence type="ECO:0000256" key="5">
    <source>
        <dbReference type="PROSITE-ProRule" id="PRU00108"/>
    </source>
</evidence>
<evidence type="ECO:0000259" key="7">
    <source>
        <dbReference type="PROSITE" id="PS50071"/>
    </source>
</evidence>
<dbReference type="CDD" id="cd00086">
    <property type="entry name" value="homeodomain"/>
    <property type="match status" value="1"/>
</dbReference>
<dbReference type="GO" id="GO:0030154">
    <property type="term" value="P:cell differentiation"/>
    <property type="evidence" value="ECO:0007669"/>
    <property type="project" value="TreeGrafter"/>
</dbReference>